<feature type="region of interest" description="Disordered" evidence="7">
    <location>
        <begin position="1"/>
        <end position="115"/>
    </location>
</feature>
<dbReference type="EC" id="2.7.7.19" evidence="3"/>
<dbReference type="GO" id="GO:0010605">
    <property type="term" value="P:negative regulation of macromolecule metabolic process"/>
    <property type="evidence" value="ECO:0007669"/>
    <property type="project" value="UniProtKB-ARBA"/>
</dbReference>
<comment type="similarity">
    <text evidence="2">Belongs to the DNA polymerase type-B-like family.</text>
</comment>
<sequence>MVPTQRQSTTDGGSDMELSSGSDGDRSEINIQTSNNLEGDQMQRGVDFIGFESSEESEDENKAGVSVFDFIPRSKDSGSNPTDSLPHGKKRTRSEASSDDEGPSMGPPPGCPWMGHRKYSKMSSVPMMLTQELKDFVEYISPTREEHQVRKYVYLIIQQTVKRLWKDVEVVVFGSYETRLYLPSSDMDIVLLRDQDFQKNDFYKLASYLRSNGVATDISVIAKARVPIIKFKESISGIAVDVSFNAVSGIDSAKAITVFLEEIPVLRPLTMLIKHFLMIKNFNEVFTGGLGSYTTVIMIISFLQMHPQIQARKMNPEENLGVLLIEFFELYGQCFNYAQVGLSVREGGSYFEKPPPINGRMAYGRGGPELLLSCIDPNDPSNDTAKSSYQLRKIRELFVGAFASLTNAVQRRNRELFMDRDDHKKSGRSTHVRFDEHNRVAADSLEKSSGLHHSKEVSLIKDVFTIPKSVLLHRRHIEDVFYRGEFQKLFNDPPGIQGLDKMEEEERLLDQGGMDVEGIMETEERILFKGQGEKFAVEDMECAIFLEAKPIKQDKPNMSVRQILSEPLEQFKKLSTNDKYEVEKFIGLKHELMHRIARKMIDETEKKENRELSLSEREEIFKKARQSLNSRLEAADLKKGRFLEKIRSDRAQIIQAVSQYSRIPLSTTALTPVKTASTIHTRSNNERRGESMNDAMRDIEYVSSEDSDDEGEAGQYFDNLMKEGAKEYGHNDGDDEHSIEDTRSDHSSIDVAGHRNPANVNASADSIQLPQLVSVPKPAQHNNNSPRSEQLAKSKSKNFII</sequence>
<gene>
    <name evidence="10" type="ORF">BCR41DRAFT_326931</name>
</gene>
<dbReference type="PANTHER" id="PTHR23092">
    <property type="entry name" value="POLY(A) RNA POLYMERASE"/>
    <property type="match status" value="1"/>
</dbReference>
<feature type="compositionally biased region" description="Polar residues" evidence="7">
    <location>
        <begin position="780"/>
        <end position="793"/>
    </location>
</feature>
<name>A0A1Y2GGH8_9FUNG</name>
<feature type="domain" description="Poly(A) RNA polymerase mitochondrial-like central palm" evidence="9">
    <location>
        <begin position="129"/>
        <end position="259"/>
    </location>
</feature>
<dbReference type="PANTHER" id="PTHR23092:SF15">
    <property type="entry name" value="INACTIVE NON-CANONICAL POLY(A) RNA POLYMERASE PROTEIN TRF4-2-RELATED"/>
    <property type="match status" value="1"/>
</dbReference>
<feature type="compositionally biased region" description="Polar residues" evidence="7">
    <location>
        <begin position="758"/>
        <end position="771"/>
    </location>
</feature>
<dbReference type="GO" id="GO:1990817">
    <property type="term" value="F:poly(A) RNA polymerase activity"/>
    <property type="evidence" value="ECO:0007669"/>
    <property type="project" value="UniProtKB-EC"/>
</dbReference>
<keyword evidence="4" id="KW-0808">Transferase</keyword>
<dbReference type="GeneID" id="33563482"/>
<dbReference type="EMBL" id="MCFF01000044">
    <property type="protein sequence ID" value="ORZ06830.1"/>
    <property type="molecule type" value="Genomic_DNA"/>
</dbReference>
<accession>A0A1Y2GGH8</accession>
<keyword evidence="11" id="KW-1185">Reference proteome</keyword>
<evidence type="ECO:0000256" key="2">
    <source>
        <dbReference type="ARBA" id="ARBA00008593"/>
    </source>
</evidence>
<dbReference type="SUPFAM" id="SSF81301">
    <property type="entry name" value="Nucleotidyltransferase"/>
    <property type="match status" value="1"/>
</dbReference>
<dbReference type="GO" id="GO:0031499">
    <property type="term" value="C:TRAMP complex"/>
    <property type="evidence" value="ECO:0007669"/>
    <property type="project" value="TreeGrafter"/>
</dbReference>
<evidence type="ECO:0000256" key="5">
    <source>
        <dbReference type="ARBA" id="ARBA00022723"/>
    </source>
</evidence>
<evidence type="ECO:0000256" key="3">
    <source>
        <dbReference type="ARBA" id="ARBA00012388"/>
    </source>
</evidence>
<comment type="cofactor">
    <cofactor evidence="1">
        <name>Mn(2+)</name>
        <dbReference type="ChEBI" id="CHEBI:29035"/>
    </cofactor>
</comment>
<dbReference type="GO" id="GO:0046872">
    <property type="term" value="F:metal ion binding"/>
    <property type="evidence" value="ECO:0007669"/>
    <property type="project" value="UniProtKB-KW"/>
</dbReference>
<dbReference type="CDD" id="cd05402">
    <property type="entry name" value="NT_PAP_TUTase"/>
    <property type="match status" value="1"/>
</dbReference>
<dbReference type="Pfam" id="PF22600">
    <property type="entry name" value="MTPAP-like_central"/>
    <property type="match status" value="1"/>
</dbReference>
<evidence type="ECO:0000259" key="8">
    <source>
        <dbReference type="Pfam" id="PF03828"/>
    </source>
</evidence>
<dbReference type="GO" id="GO:0031123">
    <property type="term" value="P:RNA 3'-end processing"/>
    <property type="evidence" value="ECO:0007669"/>
    <property type="project" value="TreeGrafter"/>
</dbReference>
<feature type="region of interest" description="Disordered" evidence="7">
    <location>
        <begin position="676"/>
        <end position="695"/>
    </location>
</feature>
<dbReference type="GO" id="GO:0043634">
    <property type="term" value="P:polyadenylation-dependent ncRNA catabolic process"/>
    <property type="evidence" value="ECO:0007669"/>
    <property type="project" value="TreeGrafter"/>
</dbReference>
<dbReference type="Pfam" id="PF03828">
    <property type="entry name" value="PAP_assoc"/>
    <property type="match status" value="1"/>
</dbReference>
<dbReference type="Gene3D" id="3.30.460.10">
    <property type="entry name" value="Beta Polymerase, domain 2"/>
    <property type="match status" value="1"/>
</dbReference>
<dbReference type="InterPro" id="IPR054708">
    <property type="entry name" value="MTPAP-like_central"/>
</dbReference>
<feature type="domain" description="PAP-associated" evidence="8">
    <location>
        <begin position="319"/>
        <end position="382"/>
    </location>
</feature>
<evidence type="ECO:0000313" key="11">
    <source>
        <dbReference type="Proteomes" id="UP000193648"/>
    </source>
</evidence>
<dbReference type="Proteomes" id="UP000193648">
    <property type="component" value="Unassembled WGS sequence"/>
</dbReference>
<dbReference type="InterPro" id="IPR043519">
    <property type="entry name" value="NT_sf"/>
</dbReference>
<comment type="caution">
    <text evidence="10">The sequence shown here is derived from an EMBL/GenBank/DDBJ whole genome shotgun (WGS) entry which is preliminary data.</text>
</comment>
<dbReference type="Gene3D" id="1.10.1410.10">
    <property type="match status" value="1"/>
</dbReference>
<feature type="compositionally biased region" description="Basic and acidic residues" evidence="7">
    <location>
        <begin position="683"/>
        <end position="695"/>
    </location>
</feature>
<dbReference type="SUPFAM" id="SSF81631">
    <property type="entry name" value="PAP/OAS1 substrate-binding domain"/>
    <property type="match status" value="1"/>
</dbReference>
<dbReference type="FunCoup" id="A0A1Y2GGH8">
    <property type="interactions" value="235"/>
</dbReference>
<keyword evidence="5" id="KW-0479">Metal-binding</keyword>
<dbReference type="GO" id="GO:0003729">
    <property type="term" value="F:mRNA binding"/>
    <property type="evidence" value="ECO:0007669"/>
    <property type="project" value="TreeGrafter"/>
</dbReference>
<evidence type="ECO:0000256" key="7">
    <source>
        <dbReference type="SAM" id="MobiDB-lite"/>
    </source>
</evidence>
<reference evidence="10 11" key="1">
    <citation type="submission" date="2016-07" db="EMBL/GenBank/DDBJ databases">
        <title>Pervasive Adenine N6-methylation of Active Genes in Fungi.</title>
        <authorList>
            <consortium name="DOE Joint Genome Institute"/>
            <person name="Mondo S.J."/>
            <person name="Dannebaum R.O."/>
            <person name="Kuo R.C."/>
            <person name="Labutti K."/>
            <person name="Haridas S."/>
            <person name="Kuo A."/>
            <person name="Salamov A."/>
            <person name="Ahrendt S.R."/>
            <person name="Lipzen A."/>
            <person name="Sullivan W."/>
            <person name="Andreopoulos W.B."/>
            <person name="Clum A."/>
            <person name="Lindquist E."/>
            <person name="Daum C."/>
            <person name="Ramamoorthy G.K."/>
            <person name="Gryganskyi A."/>
            <person name="Culley D."/>
            <person name="Magnuson J.K."/>
            <person name="James T.Y."/>
            <person name="O'Malley M.A."/>
            <person name="Stajich J.E."/>
            <person name="Spatafora J.W."/>
            <person name="Visel A."/>
            <person name="Grigoriev I.V."/>
        </authorList>
    </citation>
    <scope>NUCLEOTIDE SEQUENCE [LARGE SCALE GENOMIC DNA]</scope>
    <source>
        <strain evidence="10 11">NRRL 3116</strain>
    </source>
</reference>
<organism evidence="10 11">
    <name type="scientific">Lobosporangium transversale</name>
    <dbReference type="NCBI Taxonomy" id="64571"/>
    <lineage>
        <taxon>Eukaryota</taxon>
        <taxon>Fungi</taxon>
        <taxon>Fungi incertae sedis</taxon>
        <taxon>Mucoromycota</taxon>
        <taxon>Mortierellomycotina</taxon>
        <taxon>Mortierellomycetes</taxon>
        <taxon>Mortierellales</taxon>
        <taxon>Mortierellaceae</taxon>
        <taxon>Lobosporangium</taxon>
    </lineage>
</organism>
<dbReference type="InterPro" id="IPR002058">
    <property type="entry name" value="PAP_assoc"/>
</dbReference>
<feature type="compositionally biased region" description="Polar residues" evidence="7">
    <location>
        <begin position="1"/>
        <end position="22"/>
    </location>
</feature>
<dbReference type="FunFam" id="3.30.460.10:FF:000006">
    <property type="entry name" value="non-canonical poly(A) RNA polymerase PAPD5"/>
    <property type="match status" value="1"/>
</dbReference>
<keyword evidence="6" id="KW-0460">Magnesium</keyword>
<evidence type="ECO:0000313" key="10">
    <source>
        <dbReference type="EMBL" id="ORZ06830.1"/>
    </source>
</evidence>
<feature type="region of interest" description="Disordered" evidence="7">
    <location>
        <begin position="725"/>
        <end position="801"/>
    </location>
</feature>
<dbReference type="InterPro" id="IPR045862">
    <property type="entry name" value="Trf4-like"/>
</dbReference>
<feature type="compositionally biased region" description="Polar residues" evidence="7">
    <location>
        <begin position="29"/>
        <end position="38"/>
    </location>
</feature>
<evidence type="ECO:0000256" key="6">
    <source>
        <dbReference type="ARBA" id="ARBA00022842"/>
    </source>
</evidence>
<dbReference type="RefSeq" id="XP_021877751.1">
    <property type="nucleotide sequence ID" value="XM_022021638.1"/>
</dbReference>
<dbReference type="GO" id="GO:0005730">
    <property type="term" value="C:nucleolus"/>
    <property type="evidence" value="ECO:0007669"/>
    <property type="project" value="TreeGrafter"/>
</dbReference>
<proteinExistence type="inferred from homology"/>
<evidence type="ECO:0000256" key="1">
    <source>
        <dbReference type="ARBA" id="ARBA00001936"/>
    </source>
</evidence>
<evidence type="ECO:0000259" key="9">
    <source>
        <dbReference type="Pfam" id="PF22600"/>
    </source>
</evidence>
<evidence type="ECO:0000256" key="4">
    <source>
        <dbReference type="ARBA" id="ARBA00022679"/>
    </source>
</evidence>
<dbReference type="STRING" id="64571.A0A1Y2GGH8"/>
<dbReference type="AlphaFoldDB" id="A0A1Y2GGH8"/>
<dbReference type="InParanoid" id="A0A1Y2GGH8"/>
<dbReference type="OrthoDB" id="273917at2759"/>
<protein>
    <recommendedName>
        <fullName evidence="3">polynucleotide adenylyltransferase</fullName>
        <ecNumber evidence="3">2.7.7.19</ecNumber>
    </recommendedName>
</protein>
<feature type="compositionally biased region" description="Basic and acidic residues" evidence="7">
    <location>
        <begin position="739"/>
        <end position="748"/>
    </location>
</feature>